<dbReference type="EMBL" id="HBUF01540322">
    <property type="protein sequence ID" value="CAG6754818.1"/>
    <property type="molecule type" value="Transcribed_RNA"/>
</dbReference>
<organism evidence="1">
    <name type="scientific">Cacopsylla melanoneura</name>
    <dbReference type="NCBI Taxonomy" id="428564"/>
    <lineage>
        <taxon>Eukaryota</taxon>
        <taxon>Metazoa</taxon>
        <taxon>Ecdysozoa</taxon>
        <taxon>Arthropoda</taxon>
        <taxon>Hexapoda</taxon>
        <taxon>Insecta</taxon>
        <taxon>Pterygota</taxon>
        <taxon>Neoptera</taxon>
        <taxon>Paraneoptera</taxon>
        <taxon>Hemiptera</taxon>
        <taxon>Sternorrhyncha</taxon>
        <taxon>Psylloidea</taxon>
        <taxon>Psyllidae</taxon>
        <taxon>Psyllinae</taxon>
        <taxon>Cacopsylla</taxon>
    </lineage>
</organism>
<evidence type="ECO:0000313" key="1">
    <source>
        <dbReference type="EMBL" id="CAG6754818.1"/>
    </source>
</evidence>
<accession>A0A8D8ZVQ8</accession>
<protein>
    <submittedName>
        <fullName evidence="1">Uncharacterized protein</fullName>
    </submittedName>
</protein>
<dbReference type="AlphaFoldDB" id="A0A8D8ZVQ8"/>
<name>A0A8D8ZVQ8_9HEMI</name>
<reference evidence="1" key="1">
    <citation type="submission" date="2021-05" db="EMBL/GenBank/DDBJ databases">
        <authorList>
            <person name="Alioto T."/>
            <person name="Alioto T."/>
            <person name="Gomez Garrido J."/>
        </authorList>
    </citation>
    <scope>NUCLEOTIDE SEQUENCE</scope>
</reference>
<proteinExistence type="predicted"/>
<sequence>MSRLHDAHFYYYSPLERINCALQVLRHFAVLYKVYFSPTFIYYYYYSHASVQFSKIFSISTPLSSRSHPNPSHLSSCRSCPCPSKYLPLVVCSVSMLLSYHT</sequence>